<organism evidence="2 3">
    <name type="scientific">Neurospora hispaniola</name>
    <dbReference type="NCBI Taxonomy" id="588809"/>
    <lineage>
        <taxon>Eukaryota</taxon>
        <taxon>Fungi</taxon>
        <taxon>Dikarya</taxon>
        <taxon>Ascomycota</taxon>
        <taxon>Pezizomycotina</taxon>
        <taxon>Sordariomycetes</taxon>
        <taxon>Sordariomycetidae</taxon>
        <taxon>Sordariales</taxon>
        <taxon>Sordariaceae</taxon>
        <taxon>Neurospora</taxon>
    </lineage>
</organism>
<evidence type="ECO:0000313" key="3">
    <source>
        <dbReference type="Proteomes" id="UP001285908"/>
    </source>
</evidence>
<dbReference type="AlphaFoldDB" id="A0AAJ0IE55"/>
<protein>
    <submittedName>
        <fullName evidence="2">Uncharacterized protein</fullName>
    </submittedName>
</protein>
<name>A0AAJ0IE55_9PEZI</name>
<sequence length="166" mass="19017">MDTWAELIETRKVIFATQEMNEMQRTELDTEHSIATRAVAHLPILQGLVYESLKKNTPFYHPLMANMFRQVEECRRRLILAGFINKEPIPPWSQPVVEDDVPDTRPPANGLPLLPSRSSSTSRPNTPEVVEDIWDDYNGYDSDDEETVHEGDLDDNLPSNEELGIR</sequence>
<evidence type="ECO:0000313" key="2">
    <source>
        <dbReference type="EMBL" id="KAK3498735.1"/>
    </source>
</evidence>
<keyword evidence="3" id="KW-1185">Reference proteome</keyword>
<dbReference type="Proteomes" id="UP001285908">
    <property type="component" value="Unassembled WGS sequence"/>
</dbReference>
<gene>
    <name evidence="2" type="ORF">B0T23DRAFT_433570</name>
</gene>
<comment type="caution">
    <text evidence="2">The sequence shown here is derived from an EMBL/GenBank/DDBJ whole genome shotgun (WGS) entry which is preliminary data.</text>
</comment>
<dbReference type="EMBL" id="JAULSX010000001">
    <property type="protein sequence ID" value="KAK3498735.1"/>
    <property type="molecule type" value="Genomic_DNA"/>
</dbReference>
<feature type="compositionally biased region" description="Low complexity" evidence="1">
    <location>
        <begin position="111"/>
        <end position="127"/>
    </location>
</feature>
<dbReference type="RefSeq" id="XP_062696368.1">
    <property type="nucleotide sequence ID" value="XM_062840452.1"/>
</dbReference>
<dbReference type="GeneID" id="87878074"/>
<evidence type="ECO:0000256" key="1">
    <source>
        <dbReference type="SAM" id="MobiDB-lite"/>
    </source>
</evidence>
<proteinExistence type="predicted"/>
<accession>A0AAJ0IE55</accession>
<feature type="compositionally biased region" description="Acidic residues" evidence="1">
    <location>
        <begin position="141"/>
        <end position="155"/>
    </location>
</feature>
<feature type="region of interest" description="Disordered" evidence="1">
    <location>
        <begin position="91"/>
        <end position="166"/>
    </location>
</feature>
<reference evidence="2 3" key="1">
    <citation type="journal article" date="2023" name="Mol. Phylogenet. Evol.">
        <title>Genome-scale phylogeny and comparative genomics of the fungal order Sordariales.</title>
        <authorList>
            <person name="Hensen N."/>
            <person name="Bonometti L."/>
            <person name="Westerberg I."/>
            <person name="Brannstrom I.O."/>
            <person name="Guillou S."/>
            <person name="Cros-Aarteil S."/>
            <person name="Calhoun S."/>
            <person name="Haridas S."/>
            <person name="Kuo A."/>
            <person name="Mondo S."/>
            <person name="Pangilinan J."/>
            <person name="Riley R."/>
            <person name="LaButti K."/>
            <person name="Andreopoulos B."/>
            <person name="Lipzen A."/>
            <person name="Chen C."/>
            <person name="Yan M."/>
            <person name="Daum C."/>
            <person name="Ng V."/>
            <person name="Clum A."/>
            <person name="Steindorff A."/>
            <person name="Ohm R.A."/>
            <person name="Martin F."/>
            <person name="Silar P."/>
            <person name="Natvig D.O."/>
            <person name="Lalanne C."/>
            <person name="Gautier V."/>
            <person name="Ament-Velasquez S.L."/>
            <person name="Kruys A."/>
            <person name="Hutchinson M.I."/>
            <person name="Powell A.J."/>
            <person name="Barry K."/>
            <person name="Miller A.N."/>
            <person name="Grigoriev I.V."/>
            <person name="Debuchy R."/>
            <person name="Gladieux P."/>
            <person name="Hiltunen Thoren M."/>
            <person name="Johannesson H."/>
        </authorList>
    </citation>
    <scope>NUCLEOTIDE SEQUENCE [LARGE SCALE GENOMIC DNA]</scope>
    <source>
        <strain evidence="2 3">FGSC 10403</strain>
    </source>
</reference>